<sequence length="177" mass="19676">MIPIKAVKPALQLSYVKLMMDVIGRGLAMASEVDQEIQQEVAKFPANFVLSMNVFPHGPAFVARVTPDKRLQLLSNTDIKPDLTITFKHLSHAFLVFSFQESTAQAFANDRMIADGDLSYAIRLVRCLNKMEALILPKVVASLAVKEYPSELALKDKLTGAAHIYLKVAQSYLKRSI</sequence>
<dbReference type="Proteomes" id="UP000185674">
    <property type="component" value="Chromosome"/>
</dbReference>
<organism evidence="1 3">
    <name type="scientific">Acinetobacter soli</name>
    <dbReference type="NCBI Taxonomy" id="487316"/>
    <lineage>
        <taxon>Bacteria</taxon>
        <taxon>Pseudomonadati</taxon>
        <taxon>Pseudomonadota</taxon>
        <taxon>Gammaproteobacteria</taxon>
        <taxon>Moraxellales</taxon>
        <taxon>Moraxellaceae</taxon>
        <taxon>Acinetobacter</taxon>
    </lineage>
</organism>
<dbReference type="Proteomes" id="UP001256400">
    <property type="component" value="Chromosome"/>
</dbReference>
<dbReference type="AlphaFoldDB" id="A0A1P8EED2"/>
<name>A0A1P8EED2_9GAMM</name>
<gene>
    <name evidence="1" type="ORF">BEN76_00425</name>
    <name evidence="2" type="ORF">RHP80_07830</name>
</gene>
<evidence type="ECO:0000313" key="2">
    <source>
        <dbReference type="EMBL" id="WND07023.1"/>
    </source>
</evidence>
<dbReference type="EMBL" id="CP134206">
    <property type="protein sequence ID" value="WND07023.1"/>
    <property type="molecule type" value="Genomic_DNA"/>
</dbReference>
<dbReference type="EMBL" id="CP016896">
    <property type="protein sequence ID" value="APV34568.1"/>
    <property type="molecule type" value="Genomic_DNA"/>
</dbReference>
<reference evidence="1 3" key="1">
    <citation type="submission" date="2016-08" db="EMBL/GenBank/DDBJ databases">
        <title>Complete genome sequence of Acinetobacter baylyi strain GFJ2.</title>
        <authorList>
            <person name="Tabata M."/>
            <person name="Kuboki S."/>
            <person name="Gibu N."/>
            <person name="Kinouchi Y."/>
            <person name="Vangnai A."/>
            <person name="Kasai D."/>
            <person name="Fukuda M."/>
        </authorList>
    </citation>
    <scope>NUCLEOTIDE SEQUENCE [LARGE SCALE GENOMIC DNA]</scope>
    <source>
        <strain evidence="1 3">GFJ2</strain>
    </source>
</reference>
<dbReference type="eggNOG" id="ENOG50321AX">
    <property type="taxonomic scope" value="Bacteria"/>
</dbReference>
<dbReference type="RefSeq" id="WP_004941050.1">
    <property type="nucleotide sequence ID" value="NZ_BBNM01000009.1"/>
</dbReference>
<dbReference type="GeneID" id="67511970"/>
<dbReference type="STRING" id="487316.BEN76_00425"/>
<accession>A0A1P8EED2</accession>
<evidence type="ECO:0000313" key="3">
    <source>
        <dbReference type="Proteomes" id="UP000185674"/>
    </source>
</evidence>
<dbReference type="KEGG" id="asol:BEN76_00425"/>
<proteinExistence type="predicted"/>
<evidence type="ECO:0000313" key="1">
    <source>
        <dbReference type="EMBL" id="APV34568.1"/>
    </source>
</evidence>
<reference evidence="2" key="2">
    <citation type="submission" date="2023-09" db="EMBL/GenBank/DDBJ databases">
        <title>Acinetobacter soli.</title>
        <authorList>
            <person name="Kim B."/>
            <person name="Kim D."/>
            <person name="Park D."/>
        </authorList>
    </citation>
    <scope>NUCLEOTIDE SEQUENCE</scope>
    <source>
        <strain evidence="2">2023.05</strain>
    </source>
</reference>
<evidence type="ECO:0008006" key="4">
    <source>
        <dbReference type="Google" id="ProtNLM"/>
    </source>
</evidence>
<protein>
    <recommendedName>
        <fullName evidence="4">SCP2 domain-containing protein</fullName>
    </recommendedName>
</protein>